<dbReference type="SUPFAM" id="SSF103088">
    <property type="entry name" value="OmpA-like"/>
    <property type="match status" value="1"/>
</dbReference>
<evidence type="ECO:0000256" key="1">
    <source>
        <dbReference type="PROSITE-ProRule" id="PRU00473"/>
    </source>
</evidence>
<keyword evidence="3" id="KW-0732">Signal</keyword>
<gene>
    <name evidence="5" type="ORF">MINT15_11120</name>
</gene>
<protein>
    <submittedName>
        <fullName evidence="5">Membrane protein</fullName>
    </submittedName>
</protein>
<dbReference type="InterPro" id="IPR006665">
    <property type="entry name" value="OmpA-like"/>
</dbReference>
<proteinExistence type="predicted"/>
<dbReference type="GO" id="GO:0016020">
    <property type="term" value="C:membrane"/>
    <property type="evidence" value="ECO:0007669"/>
    <property type="project" value="UniProtKB-UniRule"/>
</dbReference>
<evidence type="ECO:0000313" key="6">
    <source>
        <dbReference type="Proteomes" id="UP000030848"/>
    </source>
</evidence>
<dbReference type="CDD" id="cd07185">
    <property type="entry name" value="OmpA_C-like"/>
    <property type="match status" value="1"/>
</dbReference>
<dbReference type="AlphaFoldDB" id="A0A837D9M1"/>
<evidence type="ECO:0000313" key="5">
    <source>
        <dbReference type="EMBL" id="KHF44230.1"/>
    </source>
</evidence>
<feature type="signal peptide" evidence="3">
    <location>
        <begin position="1"/>
        <end position="22"/>
    </location>
</feature>
<dbReference type="PANTHER" id="PTHR30329">
    <property type="entry name" value="STATOR ELEMENT OF FLAGELLAR MOTOR COMPLEX"/>
    <property type="match status" value="1"/>
</dbReference>
<keyword evidence="1" id="KW-0472">Membrane</keyword>
<accession>A0A837D9M1</accession>
<comment type="caution">
    <text evidence="5">The sequence shown here is derived from an EMBL/GenBank/DDBJ whole genome shotgun (WGS) entry which is preliminary data.</text>
</comment>
<evidence type="ECO:0000256" key="3">
    <source>
        <dbReference type="SAM" id="SignalP"/>
    </source>
</evidence>
<dbReference type="OrthoDB" id="3555397at2"/>
<dbReference type="Pfam" id="PF00691">
    <property type="entry name" value="OmpA"/>
    <property type="match status" value="1"/>
</dbReference>
<dbReference type="RefSeq" id="WP_037309058.1">
    <property type="nucleotide sequence ID" value="NZ_DAHVQW010000081.1"/>
</dbReference>
<dbReference type="Proteomes" id="UP000030848">
    <property type="component" value="Unassembled WGS sequence"/>
</dbReference>
<evidence type="ECO:0000256" key="2">
    <source>
        <dbReference type="SAM" id="MobiDB-lite"/>
    </source>
</evidence>
<organism evidence="5 6">
    <name type="scientific">Saccharomonospora viridis</name>
    <dbReference type="NCBI Taxonomy" id="1852"/>
    <lineage>
        <taxon>Bacteria</taxon>
        <taxon>Bacillati</taxon>
        <taxon>Actinomycetota</taxon>
        <taxon>Actinomycetes</taxon>
        <taxon>Pseudonocardiales</taxon>
        <taxon>Pseudonocardiaceae</taxon>
        <taxon>Saccharomonospora</taxon>
    </lineage>
</organism>
<sequence>MSASRRFTVFAVAAVLVSGALALTAALVERADIESELTARAQEALAQSRLPTDVVTFSGRDATVRADSRREALLAKAVIDEVDGVRSVEIAAPKSASEPHTERKAGLQRGIDEALADTPITFAADSANLDAAGRQAVKNVADLLTEAPTDWRFEIAGHVARVPGAEPESARKLSYERAEAVAEELVKSGLSPDRVEPVGYGATRPLSDSGTSSIDRRVEITVR</sequence>
<name>A0A837D9M1_9PSEU</name>
<evidence type="ECO:0000259" key="4">
    <source>
        <dbReference type="PROSITE" id="PS51123"/>
    </source>
</evidence>
<dbReference type="PROSITE" id="PS51123">
    <property type="entry name" value="OMPA_2"/>
    <property type="match status" value="1"/>
</dbReference>
<reference evidence="5 6" key="1">
    <citation type="submission" date="2014-10" db="EMBL/GenBank/DDBJ databases">
        <title>Genome sequence of Micropolyspora internatus JCM3315.</title>
        <authorList>
            <person name="Shin S.-K."/>
            <person name="Yi H."/>
        </authorList>
    </citation>
    <scope>NUCLEOTIDE SEQUENCE [LARGE SCALE GENOMIC DNA]</scope>
    <source>
        <strain evidence="5 6">JCM 3315</strain>
    </source>
</reference>
<dbReference type="InterPro" id="IPR050330">
    <property type="entry name" value="Bact_OuterMem_StrucFunc"/>
</dbReference>
<dbReference type="PANTHER" id="PTHR30329:SF21">
    <property type="entry name" value="LIPOPROTEIN YIAD-RELATED"/>
    <property type="match status" value="1"/>
</dbReference>
<feature type="region of interest" description="Disordered" evidence="2">
    <location>
        <begin position="192"/>
        <end position="215"/>
    </location>
</feature>
<dbReference type="Gene3D" id="3.30.1330.60">
    <property type="entry name" value="OmpA-like domain"/>
    <property type="match status" value="1"/>
</dbReference>
<dbReference type="InterPro" id="IPR036737">
    <property type="entry name" value="OmpA-like_sf"/>
</dbReference>
<feature type="chain" id="PRO_5032953297" evidence="3">
    <location>
        <begin position="23"/>
        <end position="223"/>
    </location>
</feature>
<dbReference type="EMBL" id="JRZE01000003">
    <property type="protein sequence ID" value="KHF44230.1"/>
    <property type="molecule type" value="Genomic_DNA"/>
</dbReference>
<feature type="domain" description="OmpA-like" evidence="4">
    <location>
        <begin position="109"/>
        <end position="223"/>
    </location>
</feature>